<dbReference type="CDD" id="cd07067">
    <property type="entry name" value="HP_PGM_like"/>
    <property type="match status" value="1"/>
</dbReference>
<dbReference type="InterPro" id="IPR029033">
    <property type="entry name" value="His_PPase_superfam"/>
</dbReference>
<organism evidence="2 3">
    <name type="scientific">Lingula anatina</name>
    <name type="common">Brachiopod</name>
    <name type="synonym">Lingula unguis</name>
    <dbReference type="NCBI Taxonomy" id="7574"/>
    <lineage>
        <taxon>Eukaryota</taxon>
        <taxon>Metazoa</taxon>
        <taxon>Spiralia</taxon>
        <taxon>Lophotrochozoa</taxon>
        <taxon>Brachiopoda</taxon>
        <taxon>Linguliformea</taxon>
        <taxon>Lingulata</taxon>
        <taxon>Lingulida</taxon>
        <taxon>Linguloidea</taxon>
        <taxon>Lingulidae</taxon>
        <taxon>Lingula</taxon>
    </lineage>
</organism>
<dbReference type="OrthoDB" id="267323at2759"/>
<evidence type="ECO:0000256" key="1">
    <source>
        <dbReference type="ARBA" id="ARBA00008408"/>
    </source>
</evidence>
<dbReference type="Proteomes" id="UP000085678">
    <property type="component" value="Unplaced"/>
</dbReference>
<dbReference type="RefSeq" id="XP_013417471.1">
    <property type="nucleotide sequence ID" value="XM_013562017.1"/>
</dbReference>
<dbReference type="FunFam" id="3.40.50.1240:FF:000001">
    <property type="entry name" value="6-phosphofructo-2-kinase/fructose-2, 6-bisphosphatase 3 isoform 2"/>
    <property type="match status" value="1"/>
</dbReference>
<dbReference type="SUPFAM" id="SSF53254">
    <property type="entry name" value="Phosphoglycerate mutase-like"/>
    <property type="match status" value="1"/>
</dbReference>
<dbReference type="InParanoid" id="A0A1S3K5D4"/>
<dbReference type="GO" id="GO:0006003">
    <property type="term" value="P:fructose 2,6-bisphosphate metabolic process"/>
    <property type="evidence" value="ECO:0007669"/>
    <property type="project" value="InterPro"/>
</dbReference>
<dbReference type="GO" id="GO:0003873">
    <property type="term" value="F:6-phosphofructo-2-kinase activity"/>
    <property type="evidence" value="ECO:0007669"/>
    <property type="project" value="TreeGrafter"/>
</dbReference>
<dbReference type="GO" id="GO:0005829">
    <property type="term" value="C:cytosol"/>
    <property type="evidence" value="ECO:0007669"/>
    <property type="project" value="TreeGrafter"/>
</dbReference>
<dbReference type="Gene3D" id="3.40.50.1240">
    <property type="entry name" value="Phosphoglycerate mutase-like"/>
    <property type="match status" value="1"/>
</dbReference>
<accession>A0A1S3K5D4</accession>
<evidence type="ECO:0000313" key="2">
    <source>
        <dbReference type="Proteomes" id="UP000085678"/>
    </source>
</evidence>
<dbReference type="SMART" id="SM00855">
    <property type="entry name" value="PGAM"/>
    <property type="match status" value="1"/>
</dbReference>
<keyword evidence="2" id="KW-1185">Reference proteome</keyword>
<gene>
    <name evidence="3" type="primary">LOC106178720</name>
</gene>
<dbReference type="GO" id="GO:0004331">
    <property type="term" value="F:fructose-2,6-bisphosphate 2-phosphatase activity"/>
    <property type="evidence" value="ECO:0007669"/>
    <property type="project" value="TreeGrafter"/>
</dbReference>
<dbReference type="KEGG" id="lak:106178720"/>
<dbReference type="STRING" id="7574.A0A1S3K5D4"/>
<sequence>MLNLKGRIGGDSDLSPNGKAYAKALAEFVDKEDIPGLKVWSSEMKRTVQTANPVNAPKEKWKALNEINAGICEEMTYEEIAERYPVDFALRDQDKYHYRYPKGESYQDLVARLEPVIMELERQTNVMVVCHQAVARCLLAYFLDKNAEELPYLRVPLHTVMKLTPVAYGCLMEEISLNVEAVDTHRDKPKVVSVKRSASDALETAPPHDEEVITCS</sequence>
<dbReference type="PIRSF" id="PIRSF000709">
    <property type="entry name" value="6PFK_2-Ptase"/>
    <property type="match status" value="1"/>
</dbReference>
<dbReference type="InterPro" id="IPR003094">
    <property type="entry name" value="6Pfruct_kin"/>
</dbReference>
<protein>
    <submittedName>
        <fullName evidence="3">6-phosphofructo-2-kinase/fructose-2, 6-bisphosphatase 1-like</fullName>
    </submittedName>
</protein>
<dbReference type="AlphaFoldDB" id="A0A1S3K5D4"/>
<dbReference type="Pfam" id="PF00300">
    <property type="entry name" value="His_Phos_1"/>
    <property type="match status" value="1"/>
</dbReference>
<dbReference type="GeneID" id="106178720"/>
<name>A0A1S3K5D4_LINAN</name>
<dbReference type="GO" id="GO:0005524">
    <property type="term" value="F:ATP binding"/>
    <property type="evidence" value="ECO:0007669"/>
    <property type="project" value="InterPro"/>
</dbReference>
<proteinExistence type="inferred from homology"/>
<dbReference type="PANTHER" id="PTHR10606:SF44">
    <property type="entry name" value="6-PHOSPHOFRUCTO 2-KINASE_FRUCTOSE 2,6-BISPHOSPHATASE LONG FORM"/>
    <property type="match status" value="1"/>
</dbReference>
<reference evidence="3" key="1">
    <citation type="submission" date="2025-08" db="UniProtKB">
        <authorList>
            <consortium name="RefSeq"/>
        </authorList>
    </citation>
    <scope>IDENTIFICATION</scope>
    <source>
        <tissue evidence="3">Gonads</tissue>
    </source>
</reference>
<dbReference type="PANTHER" id="PTHR10606">
    <property type="entry name" value="6-PHOSPHOFRUCTO-2-KINASE/FRUCTOSE-2,6-BISPHOSPHATASE"/>
    <property type="match status" value="1"/>
</dbReference>
<dbReference type="InterPro" id="IPR013078">
    <property type="entry name" value="His_Pase_superF_clade-1"/>
</dbReference>
<evidence type="ECO:0000313" key="3">
    <source>
        <dbReference type="RefSeq" id="XP_013417471.1"/>
    </source>
</evidence>
<comment type="similarity">
    <text evidence="1">In the C-terminal section; belongs to the phosphoglycerate mutase family.</text>
</comment>